<dbReference type="Proteomes" id="UP000008672">
    <property type="component" value="Unassembled WGS sequence"/>
</dbReference>
<dbReference type="OMA" id="MLMLCEI"/>
<protein>
    <recommendedName>
        <fullName evidence="3">exodeoxyribonuclease III</fullName>
        <ecNumber evidence="3">3.1.11.2</ecNumber>
    </recommendedName>
</protein>
<comment type="cofactor">
    <cofactor evidence="9">
        <name>Mg(2+)</name>
        <dbReference type="ChEBI" id="CHEBI:18420"/>
    </cofactor>
    <cofactor evidence="9">
        <name>Mn(2+)</name>
        <dbReference type="ChEBI" id="CHEBI:29035"/>
    </cofactor>
    <text evidence="9">Probably binds two magnesium or manganese ions per subunit.</text>
</comment>
<evidence type="ECO:0000256" key="2">
    <source>
        <dbReference type="ARBA" id="ARBA00007092"/>
    </source>
</evidence>
<evidence type="ECO:0000256" key="8">
    <source>
        <dbReference type="ARBA" id="ARBA00023204"/>
    </source>
</evidence>
<dbReference type="Pfam" id="PF03372">
    <property type="entry name" value="Exo_endo_phos"/>
    <property type="match status" value="1"/>
</dbReference>
<dbReference type="GO" id="GO:0003906">
    <property type="term" value="F:DNA-(apurinic or apyrimidinic site) endonuclease activity"/>
    <property type="evidence" value="ECO:0007669"/>
    <property type="project" value="TreeGrafter"/>
</dbReference>
<feature type="binding site" evidence="9">
    <location>
        <position position="34"/>
    </location>
    <ligand>
        <name>Mg(2+)</name>
        <dbReference type="ChEBI" id="CHEBI:18420"/>
        <label>1</label>
    </ligand>
</feature>
<dbReference type="HOGENOM" id="CLU_000680_2_4_1"/>
<reference evidence="11" key="3">
    <citation type="submission" date="2025-09" db="UniProtKB">
        <authorList>
            <consortium name="Ensembl"/>
        </authorList>
    </citation>
    <scope>IDENTIFICATION</scope>
</reference>
<keyword evidence="5" id="KW-0227">DNA damage</keyword>
<evidence type="ECO:0000256" key="9">
    <source>
        <dbReference type="PIRSR" id="PIRSR604808-2"/>
    </source>
</evidence>
<accession>H3AY02</accession>
<evidence type="ECO:0000256" key="4">
    <source>
        <dbReference type="ARBA" id="ARBA00022723"/>
    </source>
</evidence>
<evidence type="ECO:0000313" key="11">
    <source>
        <dbReference type="Ensembl" id="ENSLACP00000014523.1"/>
    </source>
</evidence>
<evidence type="ECO:0000256" key="6">
    <source>
        <dbReference type="ARBA" id="ARBA00022801"/>
    </source>
</evidence>
<dbReference type="EC" id="3.1.11.2" evidence="3"/>
<dbReference type="InParanoid" id="H3AY02"/>
<dbReference type="PANTHER" id="PTHR22748">
    <property type="entry name" value="AP ENDONUCLEASE"/>
    <property type="match status" value="1"/>
</dbReference>
<reference evidence="11" key="2">
    <citation type="submission" date="2025-08" db="UniProtKB">
        <authorList>
            <consortium name="Ensembl"/>
        </authorList>
    </citation>
    <scope>IDENTIFICATION</scope>
</reference>
<dbReference type="GO" id="GO:0006284">
    <property type="term" value="P:base-excision repair"/>
    <property type="evidence" value="ECO:0007669"/>
    <property type="project" value="TreeGrafter"/>
</dbReference>
<dbReference type="STRING" id="7897.ENSLACP00000014523"/>
<feature type="binding site" evidence="9">
    <location>
        <position position="12"/>
    </location>
    <ligand>
        <name>Mg(2+)</name>
        <dbReference type="ChEBI" id="CHEBI:18420"/>
        <label>1</label>
    </ligand>
</feature>
<comment type="similarity">
    <text evidence="2">Belongs to the DNA repair enzymes AP/ExoA family.</text>
</comment>
<dbReference type="PANTHER" id="PTHR22748:SF26">
    <property type="entry name" value="ENDONUCLEASE_EXONUCLEASE_PHOSPHATASE DOMAIN-CONTAINING PROTEIN"/>
    <property type="match status" value="1"/>
</dbReference>
<dbReference type="GO" id="GO:0008081">
    <property type="term" value="F:phosphoric diester hydrolase activity"/>
    <property type="evidence" value="ECO:0007669"/>
    <property type="project" value="TreeGrafter"/>
</dbReference>
<dbReference type="Ensembl" id="ENSLACT00000014623.1">
    <property type="protein sequence ID" value="ENSLACP00000014523.1"/>
    <property type="gene ID" value="ENSLACG00000012781.1"/>
</dbReference>
<name>H3AY02_LATCH</name>
<dbReference type="Gene3D" id="3.60.10.10">
    <property type="entry name" value="Endonuclease/exonuclease/phosphatase"/>
    <property type="match status" value="1"/>
</dbReference>
<dbReference type="GO" id="GO:0008311">
    <property type="term" value="F:double-stranded DNA 3'-5' DNA exonuclease activity"/>
    <property type="evidence" value="ECO:0007669"/>
    <property type="project" value="UniProtKB-EC"/>
</dbReference>
<keyword evidence="8" id="KW-0234">DNA repair</keyword>
<keyword evidence="4 9" id="KW-0479">Metal-binding</keyword>
<evidence type="ECO:0000313" key="12">
    <source>
        <dbReference type="Proteomes" id="UP000008672"/>
    </source>
</evidence>
<organism evidence="11 12">
    <name type="scientific">Latimeria chalumnae</name>
    <name type="common">Coelacanth</name>
    <dbReference type="NCBI Taxonomy" id="7897"/>
    <lineage>
        <taxon>Eukaryota</taxon>
        <taxon>Metazoa</taxon>
        <taxon>Chordata</taxon>
        <taxon>Craniata</taxon>
        <taxon>Vertebrata</taxon>
        <taxon>Euteleostomi</taxon>
        <taxon>Coelacanthiformes</taxon>
        <taxon>Coelacanthidae</taxon>
        <taxon>Latimeria</taxon>
    </lineage>
</organism>
<dbReference type="InterPro" id="IPR004808">
    <property type="entry name" value="AP_endonuc_1"/>
</dbReference>
<dbReference type="EMBL" id="AFYH01075873">
    <property type="status" value="NOT_ANNOTATED_CDS"/>
    <property type="molecule type" value="Genomic_DNA"/>
</dbReference>
<dbReference type="SUPFAM" id="SSF56219">
    <property type="entry name" value="DNase I-like"/>
    <property type="match status" value="1"/>
</dbReference>
<dbReference type="GO" id="GO:0005634">
    <property type="term" value="C:nucleus"/>
    <property type="evidence" value="ECO:0007669"/>
    <property type="project" value="TreeGrafter"/>
</dbReference>
<dbReference type="InterPro" id="IPR036691">
    <property type="entry name" value="Endo/exonu/phosph_ase_sf"/>
</dbReference>
<evidence type="ECO:0000256" key="3">
    <source>
        <dbReference type="ARBA" id="ARBA00012115"/>
    </source>
</evidence>
<dbReference type="GeneTree" id="ENSGT01130000279088"/>
<dbReference type="InterPro" id="IPR005135">
    <property type="entry name" value="Endo/exonuclease/phosphatase"/>
</dbReference>
<sequence length="138" mass="15818">KTNTTLMVMAWNTNGLNNSVKRFQLNCDIVFLQETYMDISLVSKLKARWVGWVFSSSFDSKSKGVAILISRKVSFTELEVDRYMEGRYLIIRCIIEGSELVLVNIYTPTSNPIPSYNRLQNFLLKNIGKQLIVGGDWN</sequence>
<keyword evidence="12" id="KW-1185">Reference proteome</keyword>
<dbReference type="AlphaFoldDB" id="H3AY02"/>
<dbReference type="GO" id="GO:0046872">
    <property type="term" value="F:metal ion binding"/>
    <property type="evidence" value="ECO:0007669"/>
    <property type="project" value="UniProtKB-KW"/>
</dbReference>
<feature type="domain" description="Endonuclease/exonuclease/phosphatase" evidence="10">
    <location>
        <begin position="9"/>
        <end position="138"/>
    </location>
</feature>
<keyword evidence="7 9" id="KW-0460">Magnesium</keyword>
<reference evidence="12" key="1">
    <citation type="submission" date="2011-08" db="EMBL/GenBank/DDBJ databases">
        <title>The draft genome of Latimeria chalumnae.</title>
        <authorList>
            <person name="Di Palma F."/>
            <person name="Alfoldi J."/>
            <person name="Johnson J."/>
            <person name="Berlin A."/>
            <person name="Gnerre S."/>
            <person name="Jaffe D."/>
            <person name="MacCallum I."/>
            <person name="Young S."/>
            <person name="Walker B.J."/>
            <person name="Lander E."/>
            <person name="Lindblad-Toh K."/>
        </authorList>
    </citation>
    <scope>NUCLEOTIDE SEQUENCE [LARGE SCALE GENOMIC DNA]</scope>
    <source>
        <strain evidence="12">Wild caught</strain>
    </source>
</reference>
<evidence type="ECO:0000259" key="10">
    <source>
        <dbReference type="Pfam" id="PF03372"/>
    </source>
</evidence>
<keyword evidence="9" id="KW-0464">Manganese</keyword>
<evidence type="ECO:0000256" key="5">
    <source>
        <dbReference type="ARBA" id="ARBA00022763"/>
    </source>
</evidence>
<comment type="catalytic activity">
    <reaction evidence="1">
        <text>Exonucleolytic cleavage in the 3'- to 5'-direction to yield nucleoside 5'-phosphates.</text>
        <dbReference type="EC" id="3.1.11.2"/>
    </reaction>
</comment>
<evidence type="ECO:0000256" key="1">
    <source>
        <dbReference type="ARBA" id="ARBA00000493"/>
    </source>
</evidence>
<evidence type="ECO:0000256" key="7">
    <source>
        <dbReference type="ARBA" id="ARBA00022842"/>
    </source>
</evidence>
<keyword evidence="6" id="KW-0378">Hydrolase</keyword>
<proteinExistence type="inferred from homology"/>